<dbReference type="OrthoDB" id="3228793at2759"/>
<proteinExistence type="predicted"/>
<keyword evidence="3" id="KW-1185">Reference proteome</keyword>
<evidence type="ECO:0000313" key="2">
    <source>
        <dbReference type="EMBL" id="KAF9783531.1"/>
    </source>
</evidence>
<feature type="region of interest" description="Disordered" evidence="1">
    <location>
        <begin position="177"/>
        <end position="201"/>
    </location>
</feature>
<evidence type="ECO:0000313" key="3">
    <source>
        <dbReference type="Proteomes" id="UP000736335"/>
    </source>
</evidence>
<gene>
    <name evidence="2" type="ORF">BJ322DRAFT_1110425</name>
</gene>
<dbReference type="Gene3D" id="2.80.10.50">
    <property type="match status" value="1"/>
</dbReference>
<dbReference type="Proteomes" id="UP000736335">
    <property type="component" value="Unassembled WGS sequence"/>
</dbReference>
<sequence>MTFNSTDSSPSIFKDGKPKPGIYKIQNLRSGTYLDIHQHSNEVCCRPAKDLEEGRGLWEIISLGVGYAVKMVEQPDRFCNPMNGVNDGTLLFVTNYPAAWRIEMANNEIYRGLEYVRFYWGPTKKTWDLANVPTSEPNGLKVKFYNESGRSWQTWRLIPVRNEGAFTPLSSDVLGSGALPPYDGDASGQSSTRAQHVESEQDGFGTIVTEVTTITTRKRYRIEGS</sequence>
<accession>A0A9P6HBG6</accession>
<name>A0A9P6HBG6_9AGAM</name>
<evidence type="ECO:0000256" key="1">
    <source>
        <dbReference type="SAM" id="MobiDB-lite"/>
    </source>
</evidence>
<reference evidence="2" key="1">
    <citation type="journal article" date="2020" name="Nat. Commun.">
        <title>Large-scale genome sequencing of mycorrhizal fungi provides insights into the early evolution of symbiotic traits.</title>
        <authorList>
            <person name="Miyauchi S."/>
            <person name="Kiss E."/>
            <person name="Kuo A."/>
            <person name="Drula E."/>
            <person name="Kohler A."/>
            <person name="Sanchez-Garcia M."/>
            <person name="Morin E."/>
            <person name="Andreopoulos B."/>
            <person name="Barry K.W."/>
            <person name="Bonito G."/>
            <person name="Buee M."/>
            <person name="Carver A."/>
            <person name="Chen C."/>
            <person name="Cichocki N."/>
            <person name="Clum A."/>
            <person name="Culley D."/>
            <person name="Crous P.W."/>
            <person name="Fauchery L."/>
            <person name="Girlanda M."/>
            <person name="Hayes R.D."/>
            <person name="Keri Z."/>
            <person name="LaButti K."/>
            <person name="Lipzen A."/>
            <person name="Lombard V."/>
            <person name="Magnuson J."/>
            <person name="Maillard F."/>
            <person name="Murat C."/>
            <person name="Nolan M."/>
            <person name="Ohm R.A."/>
            <person name="Pangilinan J."/>
            <person name="Pereira M.F."/>
            <person name="Perotto S."/>
            <person name="Peter M."/>
            <person name="Pfister S."/>
            <person name="Riley R."/>
            <person name="Sitrit Y."/>
            <person name="Stielow J.B."/>
            <person name="Szollosi G."/>
            <person name="Zifcakova L."/>
            <person name="Stursova M."/>
            <person name="Spatafora J.W."/>
            <person name="Tedersoo L."/>
            <person name="Vaario L.M."/>
            <person name="Yamada A."/>
            <person name="Yan M."/>
            <person name="Wang P."/>
            <person name="Xu J."/>
            <person name="Bruns T."/>
            <person name="Baldrian P."/>
            <person name="Vilgalys R."/>
            <person name="Dunand C."/>
            <person name="Henrissat B."/>
            <person name="Grigoriev I.V."/>
            <person name="Hibbett D."/>
            <person name="Nagy L.G."/>
            <person name="Martin F.M."/>
        </authorList>
    </citation>
    <scope>NUCLEOTIDE SEQUENCE</scope>
    <source>
        <strain evidence="2">UH-Tt-Lm1</strain>
    </source>
</reference>
<dbReference type="EMBL" id="WIUZ02000010">
    <property type="protein sequence ID" value="KAF9783531.1"/>
    <property type="molecule type" value="Genomic_DNA"/>
</dbReference>
<reference evidence="2" key="2">
    <citation type="submission" date="2020-11" db="EMBL/GenBank/DDBJ databases">
        <authorList>
            <consortium name="DOE Joint Genome Institute"/>
            <person name="Kuo A."/>
            <person name="Miyauchi S."/>
            <person name="Kiss E."/>
            <person name="Drula E."/>
            <person name="Kohler A."/>
            <person name="Sanchez-Garcia M."/>
            <person name="Andreopoulos B."/>
            <person name="Barry K.W."/>
            <person name="Bonito G."/>
            <person name="Buee M."/>
            <person name="Carver A."/>
            <person name="Chen C."/>
            <person name="Cichocki N."/>
            <person name="Clum A."/>
            <person name="Culley D."/>
            <person name="Crous P.W."/>
            <person name="Fauchery L."/>
            <person name="Girlanda M."/>
            <person name="Hayes R."/>
            <person name="Keri Z."/>
            <person name="Labutti K."/>
            <person name="Lipzen A."/>
            <person name="Lombard V."/>
            <person name="Magnuson J."/>
            <person name="Maillard F."/>
            <person name="Morin E."/>
            <person name="Murat C."/>
            <person name="Nolan M."/>
            <person name="Ohm R."/>
            <person name="Pangilinan J."/>
            <person name="Pereira M."/>
            <person name="Perotto S."/>
            <person name="Peter M."/>
            <person name="Riley R."/>
            <person name="Sitrit Y."/>
            <person name="Stielow B."/>
            <person name="Szollosi G."/>
            <person name="Zifcakova L."/>
            <person name="Stursova M."/>
            <person name="Spatafora J.W."/>
            <person name="Tedersoo L."/>
            <person name="Vaario L.-M."/>
            <person name="Yamada A."/>
            <person name="Yan M."/>
            <person name="Wang P."/>
            <person name="Xu J."/>
            <person name="Bruns T."/>
            <person name="Baldrian P."/>
            <person name="Vilgalys R."/>
            <person name="Henrissat B."/>
            <person name="Grigoriev I.V."/>
            <person name="Hibbett D."/>
            <person name="Nagy L.G."/>
            <person name="Martin F.M."/>
        </authorList>
    </citation>
    <scope>NUCLEOTIDE SEQUENCE</scope>
    <source>
        <strain evidence="2">UH-Tt-Lm1</strain>
    </source>
</reference>
<protein>
    <recommendedName>
        <fullName evidence="4">Ricin B lectin domain-containing protein</fullName>
    </recommendedName>
</protein>
<dbReference type="AlphaFoldDB" id="A0A9P6HBG6"/>
<dbReference type="InterPro" id="IPR035992">
    <property type="entry name" value="Ricin_B-like_lectins"/>
</dbReference>
<organism evidence="2 3">
    <name type="scientific">Thelephora terrestris</name>
    <dbReference type="NCBI Taxonomy" id="56493"/>
    <lineage>
        <taxon>Eukaryota</taxon>
        <taxon>Fungi</taxon>
        <taxon>Dikarya</taxon>
        <taxon>Basidiomycota</taxon>
        <taxon>Agaricomycotina</taxon>
        <taxon>Agaricomycetes</taxon>
        <taxon>Thelephorales</taxon>
        <taxon>Thelephoraceae</taxon>
        <taxon>Thelephora</taxon>
    </lineage>
</organism>
<dbReference type="SUPFAM" id="SSF50370">
    <property type="entry name" value="Ricin B-like lectins"/>
    <property type="match status" value="1"/>
</dbReference>
<comment type="caution">
    <text evidence="2">The sequence shown here is derived from an EMBL/GenBank/DDBJ whole genome shotgun (WGS) entry which is preliminary data.</text>
</comment>
<evidence type="ECO:0008006" key="4">
    <source>
        <dbReference type="Google" id="ProtNLM"/>
    </source>
</evidence>